<evidence type="ECO:0000256" key="4">
    <source>
        <dbReference type="PIRSR" id="PIRSR618319-50"/>
    </source>
</evidence>
<proteinExistence type="inferred from homology"/>
<dbReference type="OrthoDB" id="9787096at2"/>
<dbReference type="Gene3D" id="3.40.640.10">
    <property type="entry name" value="Type I PLP-dependent aspartate aminotransferase-like (Major domain)"/>
    <property type="match status" value="1"/>
</dbReference>
<feature type="modified residue" description="N6-(pyridoxal phosphate)lysine" evidence="4">
    <location>
        <position position="220"/>
    </location>
</feature>
<dbReference type="InterPro" id="IPR015421">
    <property type="entry name" value="PyrdxlP-dep_Trfase_major"/>
</dbReference>
<dbReference type="InterPro" id="IPR015424">
    <property type="entry name" value="PyrdxlP-dep_Trfase"/>
</dbReference>
<keyword evidence="5" id="KW-0808">Transferase</keyword>
<comment type="similarity">
    <text evidence="3">Belongs to the SelA family.</text>
</comment>
<dbReference type="RefSeq" id="WP_079494883.1">
    <property type="nucleotide sequence ID" value="NZ_FUZT01000014.1"/>
</dbReference>
<dbReference type="EMBL" id="FUZT01000014">
    <property type="protein sequence ID" value="SKC86303.1"/>
    <property type="molecule type" value="Genomic_DNA"/>
</dbReference>
<comment type="cofactor">
    <cofactor evidence="1 4">
        <name>pyridoxal 5'-phosphate</name>
        <dbReference type="ChEBI" id="CHEBI:597326"/>
    </cofactor>
</comment>
<evidence type="ECO:0000313" key="5">
    <source>
        <dbReference type="EMBL" id="SKC86303.1"/>
    </source>
</evidence>
<dbReference type="Proteomes" id="UP000190285">
    <property type="component" value="Unassembled WGS sequence"/>
</dbReference>
<dbReference type="SUPFAM" id="SSF53383">
    <property type="entry name" value="PLP-dependent transferases"/>
    <property type="match status" value="1"/>
</dbReference>
<organism evidence="5 6">
    <name type="scientific">Maledivibacter halophilus</name>
    <dbReference type="NCBI Taxonomy" id="36842"/>
    <lineage>
        <taxon>Bacteria</taxon>
        <taxon>Bacillati</taxon>
        <taxon>Bacillota</taxon>
        <taxon>Clostridia</taxon>
        <taxon>Peptostreptococcales</taxon>
        <taxon>Caminicellaceae</taxon>
        <taxon>Maledivibacter</taxon>
    </lineage>
</organism>
<dbReference type="AlphaFoldDB" id="A0A1T5MDZ4"/>
<dbReference type="PANTHER" id="PTHR32328:SF0">
    <property type="entry name" value="L-SERYL-TRNA(SEC) SELENIUM TRANSFERASE"/>
    <property type="match status" value="1"/>
</dbReference>
<dbReference type="Pfam" id="PF03841">
    <property type="entry name" value="SelA"/>
    <property type="match status" value="1"/>
</dbReference>
<keyword evidence="6" id="KW-1185">Reference proteome</keyword>
<dbReference type="GO" id="GO:0004125">
    <property type="term" value="F:L-seryl-tRNA(Sec) selenium transferase activity"/>
    <property type="evidence" value="ECO:0007669"/>
    <property type="project" value="TreeGrafter"/>
</dbReference>
<keyword evidence="2 4" id="KW-0663">Pyridoxal phosphate</keyword>
<accession>A0A1T5MDZ4</accession>
<reference evidence="5 6" key="1">
    <citation type="submission" date="2017-02" db="EMBL/GenBank/DDBJ databases">
        <authorList>
            <person name="Peterson S.W."/>
        </authorList>
    </citation>
    <scope>NUCLEOTIDE SEQUENCE [LARGE SCALE GENOMIC DNA]</scope>
    <source>
        <strain evidence="5 6">M1</strain>
    </source>
</reference>
<name>A0A1T5MDZ4_9FIRM</name>
<gene>
    <name evidence="5" type="ORF">SAMN02194393_04511</name>
</gene>
<evidence type="ECO:0000256" key="1">
    <source>
        <dbReference type="ARBA" id="ARBA00001933"/>
    </source>
</evidence>
<evidence type="ECO:0000256" key="3">
    <source>
        <dbReference type="ARBA" id="ARBA00044507"/>
    </source>
</evidence>
<dbReference type="InterPro" id="IPR018319">
    <property type="entry name" value="SelA-like"/>
</dbReference>
<dbReference type="PANTHER" id="PTHR32328">
    <property type="entry name" value="L-SERYL-TRNA(SEC) SELENIUM TRANSFERASE"/>
    <property type="match status" value="1"/>
</dbReference>
<evidence type="ECO:0000256" key="2">
    <source>
        <dbReference type="ARBA" id="ARBA00022898"/>
    </source>
</evidence>
<dbReference type="STRING" id="36842.SAMN02194393_04511"/>
<protein>
    <submittedName>
        <fullName evidence="5">L-seryl-tRNA(Ser) seleniumtransferase</fullName>
    </submittedName>
</protein>
<evidence type="ECO:0000313" key="6">
    <source>
        <dbReference type="Proteomes" id="UP000190285"/>
    </source>
</evidence>
<sequence length="378" mass="42130">MEKRKDIYDRLGVKKFINAAGTYTAIGGSRMSKKTLEDIADAAASHVEIRELQKNIHEKLAELTKNEGAYICNGAAAGLYLSIAACIASKEGKAFNYIPIAKIMEKEVVTFSAHRNPYDWSIKQLGAKIIQIGFPNIILPATAEDLENAITDNTVAVYYAAGSEDGWIPKGALSFEATVKVAKERNIPVIVDSAAQLPPVENLWNYTKQGADIAIFSGGKDLRGPQSSGLIVGRKKLIDIITKIGFPNYGIGRMLKVGREEIIGLFSAVEQFVNMDHEKRRNWCEDEIKRLQEAFNRSNLFKIDRTYPNEAGQPIPRAFVNIIDNNRLKAKKLQELLMEGEYGIYTNSEDRNGVYINPMTLQEGEMNIIIDRLKEIEG</sequence>